<reference evidence="2 3" key="1">
    <citation type="submission" date="2018-05" db="EMBL/GenBank/DDBJ databases">
        <title>A metagenomic window into the 2 km-deep terrestrial subsurface aquifer revealed taxonomically and functionally diverse microbial community comprising novel uncultured bacterial lineages.</title>
        <authorList>
            <person name="Kadnikov V.V."/>
            <person name="Mardanov A.V."/>
            <person name="Beletsky A.V."/>
            <person name="Banks D."/>
            <person name="Pimenov N.V."/>
            <person name="Frank Y.A."/>
            <person name="Karnachuk O.V."/>
            <person name="Ravin N.V."/>
        </authorList>
    </citation>
    <scope>NUCLEOTIDE SEQUENCE [LARGE SCALE GENOMIC DNA]</scope>
    <source>
        <strain evidence="2">BY5</strain>
    </source>
</reference>
<dbReference type="InterPro" id="IPR038472">
    <property type="entry name" value="DndE_sf"/>
</dbReference>
<proteinExistence type="predicted"/>
<dbReference type="PANTHER" id="PTHR30121">
    <property type="entry name" value="UNCHARACTERIZED PROTEIN YJGR-RELATED"/>
    <property type="match status" value="1"/>
</dbReference>
<dbReference type="EMBL" id="QOQW01000025">
    <property type="protein sequence ID" value="RCK78235.1"/>
    <property type="molecule type" value="Genomic_DNA"/>
</dbReference>
<dbReference type="Proteomes" id="UP000252355">
    <property type="component" value="Unassembled WGS sequence"/>
</dbReference>
<sequence length="507" mass="57148">MIERSHTSKLCKVQAELIKGQTGLEFQTIERLALALALRDPIQTILERNDDRGGRAFEYEHLDRFEGREVFRSLLSMLCQRSLRDGELMEVVRRAINHGMDKLKTMLEQAEQNWELVLRRLEPPLVTGRPSESGHDLDAGAIPLISVQIGRSPGHPDLNWTLNREEAGQTNANLAIMGVPGTGKSQLLLSLLAQTARQSPRTGFLLLDYKGDLRRQTAFLQATAAKVLDLEQEPFPLNPLHIPGGFSPLLLPEAFADLFRSFQPRIGDLQKTLLADTYRALVTAGEPLTFGRLADRLQERYDRENKRADLAVTLVRRLAELRLFAEGENPPAEALLRRRLVIDLSRLEGVRELVAFIILHAYQLAVRGLPDAVWSPDRRCRHLRAIVAVDEAHHYLRRRSPPLPKLVREGRSKGVAVWLASQSPEDFRGQPEFEELLGNVFAFRLGQRPSLRTICGTFQVDTRQARQLGDQLVSLPQYQAITTVAPPAGSRAHQITILPFWDLKGFS</sequence>
<dbReference type="CDD" id="cd01127">
    <property type="entry name" value="TrwB_TraG_TraD_VirD4"/>
    <property type="match status" value="1"/>
</dbReference>
<evidence type="ECO:0000256" key="1">
    <source>
        <dbReference type="SAM" id="Coils"/>
    </source>
</evidence>
<accession>A0A367ZJE4</accession>
<evidence type="ECO:0000313" key="3">
    <source>
        <dbReference type="Proteomes" id="UP000252355"/>
    </source>
</evidence>
<dbReference type="InterPro" id="IPR051162">
    <property type="entry name" value="T4SS_component"/>
</dbReference>
<dbReference type="SUPFAM" id="SSF52540">
    <property type="entry name" value="P-loop containing nucleoside triphosphate hydrolases"/>
    <property type="match status" value="1"/>
</dbReference>
<dbReference type="Gene3D" id="3.40.50.300">
    <property type="entry name" value="P-loop containing nucleotide triphosphate hydrolases"/>
    <property type="match status" value="2"/>
</dbReference>
<dbReference type="InterPro" id="IPR027417">
    <property type="entry name" value="P-loop_NTPase"/>
</dbReference>
<name>A0A367ZJE4_9BACT</name>
<comment type="caution">
    <text evidence="2">The sequence shown here is derived from an EMBL/GenBank/DDBJ whole genome shotgun (WGS) entry which is preliminary data.</text>
</comment>
<dbReference type="Gene3D" id="1.10.1220.160">
    <property type="entry name" value="DNA sulphur modification protein DndE"/>
    <property type="match status" value="1"/>
</dbReference>
<organism evidence="2 3">
    <name type="scientific">Candidatus Ozemobacter sibiricus</name>
    <dbReference type="NCBI Taxonomy" id="2268124"/>
    <lineage>
        <taxon>Bacteria</taxon>
        <taxon>Candidatus Ozemobacteria</taxon>
        <taxon>Candidatus Ozemobacterales</taxon>
        <taxon>Candidatus Ozemobacteraceae</taxon>
        <taxon>Candidatus Ozemobacter</taxon>
    </lineage>
</organism>
<keyword evidence="1" id="KW-0175">Coiled coil</keyword>
<feature type="coiled-coil region" evidence="1">
    <location>
        <begin position="93"/>
        <end position="120"/>
    </location>
</feature>
<evidence type="ECO:0000313" key="2">
    <source>
        <dbReference type="EMBL" id="RCK78235.1"/>
    </source>
</evidence>
<protein>
    <recommendedName>
        <fullName evidence="4">Bipolar DNA helicase HerA</fullName>
    </recommendedName>
</protein>
<dbReference type="PANTHER" id="PTHR30121:SF6">
    <property type="entry name" value="SLR6007 PROTEIN"/>
    <property type="match status" value="1"/>
</dbReference>
<evidence type="ECO:0008006" key="4">
    <source>
        <dbReference type="Google" id="ProtNLM"/>
    </source>
</evidence>
<dbReference type="AlphaFoldDB" id="A0A367ZJE4"/>
<gene>
    <name evidence="2" type="ORF">OZSIB_1612</name>
</gene>